<organism evidence="2 3">
    <name type="scientific">Abeliophyllum distichum</name>
    <dbReference type="NCBI Taxonomy" id="126358"/>
    <lineage>
        <taxon>Eukaryota</taxon>
        <taxon>Viridiplantae</taxon>
        <taxon>Streptophyta</taxon>
        <taxon>Embryophyta</taxon>
        <taxon>Tracheophyta</taxon>
        <taxon>Spermatophyta</taxon>
        <taxon>Magnoliopsida</taxon>
        <taxon>eudicotyledons</taxon>
        <taxon>Gunneridae</taxon>
        <taxon>Pentapetalae</taxon>
        <taxon>asterids</taxon>
        <taxon>lamiids</taxon>
        <taxon>Lamiales</taxon>
        <taxon>Oleaceae</taxon>
        <taxon>Forsythieae</taxon>
        <taxon>Abeliophyllum</taxon>
    </lineage>
</organism>
<accession>A0ABD1TW78</accession>
<name>A0ABD1TW78_9LAMI</name>
<sequence>MNEKYESIVAMLAKMSMSKDKQVEGLNVRSTSEGSMLAGRSGGDNRSERNGNDTMMNHKVPKIDFPQFGRENLREWVRKTNKYFQLHQIPEELKVGIAEMYLKGKTDVWFHGFLFSHPDAN</sequence>
<proteinExistence type="predicted"/>
<evidence type="ECO:0000256" key="1">
    <source>
        <dbReference type="SAM" id="MobiDB-lite"/>
    </source>
</evidence>
<evidence type="ECO:0000313" key="2">
    <source>
        <dbReference type="EMBL" id="KAL2516989.1"/>
    </source>
</evidence>
<protein>
    <recommendedName>
        <fullName evidence="4">Gag-pol polyprotein</fullName>
    </recommendedName>
</protein>
<comment type="caution">
    <text evidence="2">The sequence shown here is derived from an EMBL/GenBank/DDBJ whole genome shotgun (WGS) entry which is preliminary data.</text>
</comment>
<dbReference type="AlphaFoldDB" id="A0ABD1TW78"/>
<dbReference type="EMBL" id="JBFOLK010000004">
    <property type="protein sequence ID" value="KAL2516989.1"/>
    <property type="molecule type" value="Genomic_DNA"/>
</dbReference>
<gene>
    <name evidence="2" type="ORF">Adt_13236</name>
</gene>
<evidence type="ECO:0008006" key="4">
    <source>
        <dbReference type="Google" id="ProtNLM"/>
    </source>
</evidence>
<reference evidence="3" key="1">
    <citation type="submission" date="2024-07" db="EMBL/GenBank/DDBJ databases">
        <title>Two chromosome-level genome assemblies of Korean endemic species Abeliophyllum distichum and Forsythia ovata (Oleaceae).</title>
        <authorList>
            <person name="Jang H."/>
        </authorList>
    </citation>
    <scope>NUCLEOTIDE SEQUENCE [LARGE SCALE GENOMIC DNA]</scope>
</reference>
<dbReference type="Proteomes" id="UP001604336">
    <property type="component" value="Unassembled WGS sequence"/>
</dbReference>
<keyword evidence="3" id="KW-1185">Reference proteome</keyword>
<feature type="region of interest" description="Disordered" evidence="1">
    <location>
        <begin position="23"/>
        <end position="61"/>
    </location>
</feature>
<evidence type="ECO:0000313" key="3">
    <source>
        <dbReference type="Proteomes" id="UP001604336"/>
    </source>
</evidence>